<dbReference type="EMBL" id="SUNJ01011278">
    <property type="protein sequence ID" value="TPP59016.1"/>
    <property type="molecule type" value="Genomic_DNA"/>
</dbReference>
<proteinExistence type="predicted"/>
<dbReference type="Proteomes" id="UP000316759">
    <property type="component" value="Unassembled WGS sequence"/>
</dbReference>
<organism evidence="1 2">
    <name type="scientific">Fasciola gigantica</name>
    <name type="common">Giant liver fluke</name>
    <dbReference type="NCBI Taxonomy" id="46835"/>
    <lineage>
        <taxon>Eukaryota</taxon>
        <taxon>Metazoa</taxon>
        <taxon>Spiralia</taxon>
        <taxon>Lophotrochozoa</taxon>
        <taxon>Platyhelminthes</taxon>
        <taxon>Trematoda</taxon>
        <taxon>Digenea</taxon>
        <taxon>Plagiorchiida</taxon>
        <taxon>Echinostomata</taxon>
        <taxon>Echinostomatoidea</taxon>
        <taxon>Fasciolidae</taxon>
        <taxon>Fasciola</taxon>
    </lineage>
</organism>
<protein>
    <submittedName>
        <fullName evidence="1">Uncharacterized protein</fullName>
    </submittedName>
</protein>
<evidence type="ECO:0000313" key="2">
    <source>
        <dbReference type="Proteomes" id="UP000316759"/>
    </source>
</evidence>
<accession>A0A504YEU2</accession>
<sequence length="168" mass="18905">MAQIDHGNRIFASVSLQKSGNGTDSALVASSLKARGWYLLDGPLQYNIPQENLQITLFVACRFAEVSDFRSEPERQITIVVLMPPERSPSLLTCLQLHRVLLHLQTFQDKILDQALSNKQSHPMYTVAELSNAMCSFQLAYLDRDGRVLLMSAKPTLELNFCATDHLR</sequence>
<name>A0A504YEU2_FASGI</name>
<reference evidence="1 2" key="1">
    <citation type="submission" date="2019-04" db="EMBL/GenBank/DDBJ databases">
        <title>Annotation for the trematode Fasciola gigantica.</title>
        <authorList>
            <person name="Choi Y.-J."/>
        </authorList>
    </citation>
    <scope>NUCLEOTIDE SEQUENCE [LARGE SCALE GENOMIC DNA]</scope>
    <source>
        <strain evidence="1">Uganda_cow_1</strain>
    </source>
</reference>
<keyword evidence="2" id="KW-1185">Reference proteome</keyword>
<comment type="caution">
    <text evidence="1">The sequence shown here is derived from an EMBL/GenBank/DDBJ whole genome shotgun (WGS) entry which is preliminary data.</text>
</comment>
<dbReference type="OrthoDB" id="6260879at2759"/>
<evidence type="ECO:0000313" key="1">
    <source>
        <dbReference type="EMBL" id="TPP59016.1"/>
    </source>
</evidence>
<gene>
    <name evidence="1" type="ORF">FGIG_01212</name>
</gene>
<dbReference type="AlphaFoldDB" id="A0A504YEU2"/>